<evidence type="ECO:0000313" key="2">
    <source>
        <dbReference type="Proteomes" id="UP000176992"/>
    </source>
</evidence>
<comment type="caution">
    <text evidence="1">The sequence shown here is derived from an EMBL/GenBank/DDBJ whole genome shotgun (WGS) entry which is preliminary data.</text>
</comment>
<protein>
    <recommendedName>
        <fullName evidence="3">Glucuronate isomerase</fullName>
    </recommendedName>
</protein>
<dbReference type="AlphaFoldDB" id="A0A1F5YFP1"/>
<reference evidence="1 2" key="1">
    <citation type="journal article" date="2016" name="Nat. Commun.">
        <title>Thousands of microbial genomes shed light on interconnected biogeochemical processes in an aquifer system.</title>
        <authorList>
            <person name="Anantharaman K."/>
            <person name="Brown C.T."/>
            <person name="Hug L.A."/>
            <person name="Sharon I."/>
            <person name="Castelle C.J."/>
            <person name="Probst A.J."/>
            <person name="Thomas B.C."/>
            <person name="Singh A."/>
            <person name="Wilkins M.J."/>
            <person name="Karaoz U."/>
            <person name="Brodie E.L."/>
            <person name="Williams K.H."/>
            <person name="Hubbard S.S."/>
            <person name="Banfield J.F."/>
        </authorList>
    </citation>
    <scope>NUCLEOTIDE SEQUENCE [LARGE SCALE GENOMIC DNA]</scope>
</reference>
<dbReference type="EMBL" id="MFIV01000062">
    <property type="protein sequence ID" value="OGF98796.1"/>
    <property type="molecule type" value="Genomic_DNA"/>
</dbReference>
<evidence type="ECO:0008006" key="3">
    <source>
        <dbReference type="Google" id="ProtNLM"/>
    </source>
</evidence>
<organism evidence="1 2">
    <name type="scientific">Candidatus Glassbacteria bacterium GWA2_58_10</name>
    <dbReference type="NCBI Taxonomy" id="1817865"/>
    <lineage>
        <taxon>Bacteria</taxon>
        <taxon>Candidatus Glassiibacteriota</taxon>
    </lineage>
</organism>
<accession>A0A1F5YFP1</accession>
<evidence type="ECO:0000313" key="1">
    <source>
        <dbReference type="EMBL" id="OGF98796.1"/>
    </source>
</evidence>
<dbReference type="Gene3D" id="3.20.20.140">
    <property type="entry name" value="Metal-dependent hydrolases"/>
    <property type="match status" value="2"/>
</dbReference>
<sequence length="417" mass="47927">MTHAVESRNIRNLVRKVVQESSVLDMHTHIYPPAFGKLLLWGVDELLTYHYLAAELFRYAGLPPEEFFRMDKPSQAELIWQKLFIEHSPLSESNRGVLTVLHSLGLDTGKRDLEECRAYFSGLKAWEYVNRVFELANVEAVVMTNDPFDEAERTVWLEGKGHTDPRFKTALRIDPLLMDWEGAARRLAGWGYKTSPELNEKTFAEIRRFLTDWIEKMQPLYLAVSLPPSFRYPEPGARTAVLENCILPVTARAGIPFAMMIGVNKLINPRLSLAGDGVGKCDMGAVEALARNFPDNRFLVTFLSRENQHEACIMTRKFSNVMLFGCWWFMNNPSIIREITAERLELLGTSFIPQHSDARVLDQLIYKWSHSRELIAGVLGDKYEDLLRTGWQVSEEEVRRDVKNLLSGNFKRFVGWK</sequence>
<dbReference type="SUPFAM" id="SSF51556">
    <property type="entry name" value="Metallo-dependent hydrolases"/>
    <property type="match status" value="1"/>
</dbReference>
<proteinExistence type="predicted"/>
<dbReference type="InterPro" id="IPR032466">
    <property type="entry name" value="Metal_Hydrolase"/>
</dbReference>
<dbReference type="Proteomes" id="UP000176992">
    <property type="component" value="Unassembled WGS sequence"/>
</dbReference>
<gene>
    <name evidence="1" type="ORF">A2Z86_02645</name>
</gene>
<name>A0A1F5YFP1_9BACT</name>
<dbReference type="Gene3D" id="1.10.2020.10">
    <property type="entry name" value="uronate isomerase, domain 2, chain A"/>
    <property type="match status" value="1"/>
</dbReference>